<evidence type="ECO:0000313" key="1">
    <source>
        <dbReference type="EMBL" id="EJT99688.1"/>
    </source>
</evidence>
<proteinExistence type="predicted"/>
<dbReference type="AlphaFoldDB" id="M5FU48"/>
<dbReference type="EMBL" id="JH795869">
    <property type="protein sequence ID" value="EJT99688.1"/>
    <property type="molecule type" value="Genomic_DNA"/>
</dbReference>
<accession>M5FU48</accession>
<dbReference type="HOGENOM" id="CLU_1372176_0_0_1"/>
<dbReference type="GeneID" id="63684003"/>
<reference evidence="1 2" key="1">
    <citation type="journal article" date="2012" name="Science">
        <title>The Paleozoic origin of enzymatic lignin decomposition reconstructed from 31 fungal genomes.</title>
        <authorList>
            <person name="Floudas D."/>
            <person name="Binder M."/>
            <person name="Riley R."/>
            <person name="Barry K."/>
            <person name="Blanchette R.A."/>
            <person name="Henrissat B."/>
            <person name="Martinez A.T."/>
            <person name="Otillar R."/>
            <person name="Spatafora J.W."/>
            <person name="Yadav J.S."/>
            <person name="Aerts A."/>
            <person name="Benoit I."/>
            <person name="Boyd A."/>
            <person name="Carlson A."/>
            <person name="Copeland A."/>
            <person name="Coutinho P.M."/>
            <person name="de Vries R.P."/>
            <person name="Ferreira P."/>
            <person name="Findley K."/>
            <person name="Foster B."/>
            <person name="Gaskell J."/>
            <person name="Glotzer D."/>
            <person name="Gorecki P."/>
            <person name="Heitman J."/>
            <person name="Hesse C."/>
            <person name="Hori C."/>
            <person name="Igarashi K."/>
            <person name="Jurgens J.A."/>
            <person name="Kallen N."/>
            <person name="Kersten P."/>
            <person name="Kohler A."/>
            <person name="Kuees U."/>
            <person name="Kumar T.K.A."/>
            <person name="Kuo A."/>
            <person name="LaButti K."/>
            <person name="Larrondo L.F."/>
            <person name="Lindquist E."/>
            <person name="Ling A."/>
            <person name="Lombard V."/>
            <person name="Lucas S."/>
            <person name="Lundell T."/>
            <person name="Martin R."/>
            <person name="McLaughlin D.J."/>
            <person name="Morgenstern I."/>
            <person name="Morin E."/>
            <person name="Murat C."/>
            <person name="Nagy L.G."/>
            <person name="Nolan M."/>
            <person name="Ohm R.A."/>
            <person name="Patyshakuliyeva A."/>
            <person name="Rokas A."/>
            <person name="Ruiz-Duenas F.J."/>
            <person name="Sabat G."/>
            <person name="Salamov A."/>
            <person name="Samejima M."/>
            <person name="Schmutz J."/>
            <person name="Slot J.C."/>
            <person name="St John F."/>
            <person name="Stenlid J."/>
            <person name="Sun H."/>
            <person name="Sun S."/>
            <person name="Syed K."/>
            <person name="Tsang A."/>
            <person name="Wiebenga A."/>
            <person name="Young D."/>
            <person name="Pisabarro A."/>
            <person name="Eastwood D.C."/>
            <person name="Martin F."/>
            <person name="Cullen D."/>
            <person name="Grigoriev I.V."/>
            <person name="Hibbett D.S."/>
        </authorList>
    </citation>
    <scope>NUCLEOTIDE SEQUENCE [LARGE SCALE GENOMIC DNA]</scope>
    <source>
        <strain evidence="1 2">DJM-731 SS1</strain>
    </source>
</reference>
<gene>
    <name evidence="1" type="ORF">DACRYDRAFT_109793</name>
</gene>
<organism evidence="1 2">
    <name type="scientific">Dacryopinax primogenitus (strain DJM 731)</name>
    <name type="common">Brown rot fungus</name>
    <dbReference type="NCBI Taxonomy" id="1858805"/>
    <lineage>
        <taxon>Eukaryota</taxon>
        <taxon>Fungi</taxon>
        <taxon>Dikarya</taxon>
        <taxon>Basidiomycota</taxon>
        <taxon>Agaricomycotina</taxon>
        <taxon>Dacrymycetes</taxon>
        <taxon>Dacrymycetales</taxon>
        <taxon>Dacrymycetaceae</taxon>
        <taxon>Dacryopinax</taxon>
    </lineage>
</organism>
<evidence type="ECO:0000313" key="2">
    <source>
        <dbReference type="Proteomes" id="UP000030653"/>
    </source>
</evidence>
<keyword evidence="2" id="KW-1185">Reference proteome</keyword>
<dbReference type="Proteomes" id="UP000030653">
    <property type="component" value="Unassembled WGS sequence"/>
</dbReference>
<dbReference type="RefSeq" id="XP_040626586.1">
    <property type="nucleotide sequence ID" value="XM_040768941.1"/>
</dbReference>
<name>M5FU48_DACPD</name>
<evidence type="ECO:0008006" key="3">
    <source>
        <dbReference type="Google" id="ProtNLM"/>
    </source>
</evidence>
<sequence>MPSDTVFPQLPYELWAEIISFCTSKRDLANLCSANSMIGFIASKHLYSHVRSSCVVKLAKLYRSVSRNLNIAAQIIALDVNLEPDHSENQAMIIHFKLQGARMRLFFRTRDLLPNLKSLDIQCIRGGSSEVWHALTKNLGYVRARLSRLTLPYARDCSALPVFRSQPDLEELYLQHRYGEHHAEELVNLPSTLLLVYVA</sequence>
<protein>
    <recommendedName>
        <fullName evidence="3">F-box domain-containing protein</fullName>
    </recommendedName>
</protein>